<proteinExistence type="predicted"/>
<sequence length="220" mass="23850">MKFDLHVHSCYSSDCDSKIDDILKHSEMNGLDGVAICDHNTIDGSIKAIERAEELGSEVIVIPSIEVSSLGGHILILGIYENIKPKLTVDETISKARELGGTIIIPHPFKRSSHGLGYIHGIDIDAIEVINSRCLNNFANKKAQTESGKLNIPGVGGSDAHIPEMIGRAYTEINTKDKDVDSILNSIKDGKVQAGGSLTPSSYVLRQIYANMKKAIVNEK</sequence>
<dbReference type="Proteomes" id="UP000284763">
    <property type="component" value="Unassembled WGS sequence"/>
</dbReference>
<dbReference type="SMART" id="SM00481">
    <property type="entry name" value="POLIIIAc"/>
    <property type="match status" value="1"/>
</dbReference>
<dbReference type="CDD" id="cd07432">
    <property type="entry name" value="PHP_HisPPase"/>
    <property type="match status" value="1"/>
</dbReference>
<dbReference type="SUPFAM" id="SSF89550">
    <property type="entry name" value="PHP domain-like"/>
    <property type="match status" value="1"/>
</dbReference>
<dbReference type="GO" id="GO:0035312">
    <property type="term" value="F:5'-3' DNA exonuclease activity"/>
    <property type="evidence" value="ECO:0007669"/>
    <property type="project" value="TreeGrafter"/>
</dbReference>
<evidence type="ECO:0000259" key="1">
    <source>
        <dbReference type="SMART" id="SM00481"/>
    </source>
</evidence>
<accession>A0A3R7YGL0</accession>
<dbReference type="PANTHER" id="PTHR42924:SF3">
    <property type="entry name" value="POLYMERASE_HISTIDINOL PHOSPHATASE N-TERMINAL DOMAIN-CONTAINING PROTEIN"/>
    <property type="match status" value="1"/>
</dbReference>
<evidence type="ECO:0000313" key="3">
    <source>
        <dbReference type="Proteomes" id="UP000284763"/>
    </source>
</evidence>
<dbReference type="GO" id="GO:0004534">
    <property type="term" value="F:5'-3' RNA exonuclease activity"/>
    <property type="evidence" value="ECO:0007669"/>
    <property type="project" value="TreeGrafter"/>
</dbReference>
<dbReference type="Gene3D" id="3.20.20.140">
    <property type="entry name" value="Metal-dependent hydrolases"/>
    <property type="match status" value="1"/>
</dbReference>
<dbReference type="InterPro" id="IPR003141">
    <property type="entry name" value="Pol/His_phosphatase_N"/>
</dbReference>
<protein>
    <submittedName>
        <fullName evidence="2">PHP domain-containing protein</fullName>
    </submittedName>
</protein>
<dbReference type="AlphaFoldDB" id="A0A3R7YGL0"/>
<reference evidence="2 3" key="1">
    <citation type="submission" date="2018-08" db="EMBL/GenBank/DDBJ databases">
        <title>The metabolism and importance of syntrophic acetate oxidation coupled to methane or sulfide production in haloalkaline environments.</title>
        <authorList>
            <person name="Timmers P.H.A."/>
            <person name="Vavourakis C.D."/>
            <person name="Sorokin D.Y."/>
            <person name="Sinninghe Damste J.S."/>
            <person name="Muyzer G."/>
            <person name="Stams A.J.M."/>
            <person name="Plugge C.M."/>
        </authorList>
    </citation>
    <scope>NUCLEOTIDE SEQUENCE [LARGE SCALE GENOMIC DNA]</scope>
    <source>
        <strain evidence="2">MSAO_Arc3</strain>
    </source>
</reference>
<evidence type="ECO:0000313" key="2">
    <source>
        <dbReference type="EMBL" id="RQD82606.1"/>
    </source>
</evidence>
<dbReference type="InterPro" id="IPR052018">
    <property type="entry name" value="PHP_domain"/>
</dbReference>
<dbReference type="Pfam" id="PF13263">
    <property type="entry name" value="PHP_C"/>
    <property type="match status" value="1"/>
</dbReference>
<organism evidence="2 3">
    <name type="scientific">Methanosalsum natronophilum</name>
    <dbReference type="NCBI Taxonomy" id="768733"/>
    <lineage>
        <taxon>Archaea</taxon>
        <taxon>Methanobacteriati</taxon>
        <taxon>Methanobacteriota</taxon>
        <taxon>Stenosarchaea group</taxon>
        <taxon>Methanomicrobia</taxon>
        <taxon>Methanosarcinales</taxon>
        <taxon>Methanosarcinaceae</taxon>
        <taxon>Methanosalsum</taxon>
    </lineage>
</organism>
<dbReference type="NCBIfam" id="NF038032">
    <property type="entry name" value="CehA_McbA_metalo"/>
    <property type="match status" value="1"/>
</dbReference>
<name>A0A3R7YGL0_9EURY</name>
<gene>
    <name evidence="2" type="ORF">D5R95_06985</name>
</gene>
<dbReference type="InterPro" id="IPR004013">
    <property type="entry name" value="PHP_dom"/>
</dbReference>
<feature type="domain" description="Polymerase/histidinol phosphatase N-terminal" evidence="1">
    <location>
        <begin position="3"/>
        <end position="71"/>
    </location>
</feature>
<comment type="caution">
    <text evidence="2">The sequence shown here is derived from an EMBL/GenBank/DDBJ whole genome shotgun (WGS) entry which is preliminary data.</text>
</comment>
<dbReference type="Pfam" id="PF02811">
    <property type="entry name" value="PHP"/>
    <property type="match status" value="1"/>
</dbReference>
<dbReference type="PANTHER" id="PTHR42924">
    <property type="entry name" value="EXONUCLEASE"/>
    <property type="match status" value="1"/>
</dbReference>
<dbReference type="InterPro" id="IPR016195">
    <property type="entry name" value="Pol/histidinol_Pase-like"/>
</dbReference>
<dbReference type="EMBL" id="QZAB01000436">
    <property type="protein sequence ID" value="RQD82606.1"/>
    <property type="molecule type" value="Genomic_DNA"/>
</dbReference>